<dbReference type="InterPro" id="IPR008927">
    <property type="entry name" value="6-PGluconate_DH-like_C_sf"/>
</dbReference>
<dbReference type="GO" id="GO:0006098">
    <property type="term" value="P:pentose-phosphate shunt"/>
    <property type="evidence" value="ECO:0007669"/>
    <property type="project" value="InterPro"/>
</dbReference>
<reference evidence="6 7" key="1">
    <citation type="submission" date="2019-06" db="EMBL/GenBank/DDBJ databases">
        <title>Whole genome shotgun sequence of Pseudonocardia hydrocarbonoxydans NBRC 14498.</title>
        <authorList>
            <person name="Hosoyama A."/>
            <person name="Uohara A."/>
            <person name="Ohji S."/>
            <person name="Ichikawa N."/>
        </authorList>
    </citation>
    <scope>NUCLEOTIDE SEQUENCE [LARGE SCALE GENOMIC DNA]</scope>
    <source>
        <strain evidence="6 7">NBRC 14498</strain>
    </source>
</reference>
<protein>
    <recommendedName>
        <fullName evidence="5">6-phosphogluconate dehydrogenase C-terminal domain-containing protein</fullName>
    </recommendedName>
</protein>
<keyword evidence="3" id="KW-0311">Gluconate utilization</keyword>
<dbReference type="InterPro" id="IPR013328">
    <property type="entry name" value="6PGD_dom2"/>
</dbReference>
<accession>A0A4Y3WHH3</accession>
<dbReference type="Gene3D" id="1.10.1040.10">
    <property type="entry name" value="N-(1-d-carboxylethyl)-l-norvaline Dehydrogenase, domain 2"/>
    <property type="match status" value="1"/>
</dbReference>
<dbReference type="AlphaFoldDB" id="A0A4Y3WHH3"/>
<dbReference type="EMBL" id="BJNG01000005">
    <property type="protein sequence ID" value="GEC18397.1"/>
    <property type="molecule type" value="Genomic_DNA"/>
</dbReference>
<dbReference type="PANTHER" id="PTHR11811">
    <property type="entry name" value="6-PHOSPHOGLUCONATE DEHYDROGENASE"/>
    <property type="match status" value="1"/>
</dbReference>
<keyword evidence="7" id="KW-1185">Reference proteome</keyword>
<evidence type="ECO:0000256" key="3">
    <source>
        <dbReference type="ARBA" id="ARBA00023064"/>
    </source>
</evidence>
<comment type="caution">
    <text evidence="6">The sequence shown here is derived from an EMBL/GenBank/DDBJ whole genome shotgun (WGS) entry which is preliminary data.</text>
</comment>
<dbReference type="Proteomes" id="UP000320338">
    <property type="component" value="Unassembled WGS sequence"/>
</dbReference>
<evidence type="ECO:0000256" key="1">
    <source>
        <dbReference type="ARBA" id="ARBA00008419"/>
    </source>
</evidence>
<feature type="domain" description="6-phosphogluconate dehydrogenase C-terminal" evidence="5">
    <location>
        <begin position="1"/>
        <end position="62"/>
    </location>
</feature>
<dbReference type="SUPFAM" id="SSF48179">
    <property type="entry name" value="6-phosphogluconate dehydrogenase C-terminal domain-like"/>
    <property type="match status" value="1"/>
</dbReference>
<feature type="region of interest" description="Disordered" evidence="4">
    <location>
        <begin position="1"/>
        <end position="31"/>
    </location>
</feature>
<evidence type="ECO:0000259" key="5">
    <source>
        <dbReference type="Pfam" id="PF00393"/>
    </source>
</evidence>
<evidence type="ECO:0000256" key="4">
    <source>
        <dbReference type="SAM" id="MobiDB-lite"/>
    </source>
</evidence>
<comment type="similarity">
    <text evidence="1">Belongs to the 6-phosphogluconate dehydrogenase family.</text>
</comment>
<organism evidence="6 7">
    <name type="scientific">Pseudonocardia hydrocarbonoxydans</name>
    <dbReference type="NCBI Taxonomy" id="76726"/>
    <lineage>
        <taxon>Bacteria</taxon>
        <taxon>Bacillati</taxon>
        <taxon>Actinomycetota</taxon>
        <taxon>Actinomycetes</taxon>
        <taxon>Pseudonocardiales</taxon>
        <taxon>Pseudonocardiaceae</taxon>
        <taxon>Pseudonocardia</taxon>
    </lineage>
</organism>
<sequence>MFARGLSALRDERKAASTTPAGPTPGDGRRADSLVDDIRQALYASKVVAYAQGFAQVRADADGSFHTRWGQDGTEVRTDG</sequence>
<evidence type="ECO:0000313" key="7">
    <source>
        <dbReference type="Proteomes" id="UP000320338"/>
    </source>
</evidence>
<evidence type="ECO:0000313" key="6">
    <source>
        <dbReference type="EMBL" id="GEC18397.1"/>
    </source>
</evidence>
<gene>
    <name evidence="6" type="ORF">PHY01_06800</name>
</gene>
<dbReference type="GO" id="GO:0004616">
    <property type="term" value="F:phosphogluconate dehydrogenase (decarboxylating) activity"/>
    <property type="evidence" value="ECO:0007669"/>
    <property type="project" value="InterPro"/>
</dbReference>
<dbReference type="InterPro" id="IPR006114">
    <property type="entry name" value="6PGDH_C"/>
</dbReference>
<proteinExistence type="inferred from homology"/>
<keyword evidence="2" id="KW-0560">Oxidoreductase</keyword>
<dbReference type="Pfam" id="PF00393">
    <property type="entry name" value="6PGD"/>
    <property type="match status" value="1"/>
</dbReference>
<dbReference type="InterPro" id="IPR006183">
    <property type="entry name" value="Pgluconate_DH"/>
</dbReference>
<evidence type="ECO:0000256" key="2">
    <source>
        <dbReference type="ARBA" id="ARBA00023002"/>
    </source>
</evidence>
<name>A0A4Y3WHH3_9PSEU</name>
<dbReference type="GO" id="GO:0019521">
    <property type="term" value="P:D-gluconate metabolic process"/>
    <property type="evidence" value="ECO:0007669"/>
    <property type="project" value="UniProtKB-KW"/>
</dbReference>